<dbReference type="EMBL" id="CP108021">
    <property type="protein sequence ID" value="WUM19412.1"/>
    <property type="molecule type" value="Genomic_DNA"/>
</dbReference>
<dbReference type="Proteomes" id="UP001432128">
    <property type="component" value="Chromosome"/>
</dbReference>
<reference evidence="1 2" key="1">
    <citation type="submission" date="2022-10" db="EMBL/GenBank/DDBJ databases">
        <title>The complete genomes of actinobacterial strains from the NBC collection.</title>
        <authorList>
            <person name="Joergensen T.S."/>
            <person name="Alvarez Arevalo M."/>
            <person name="Sterndorff E.B."/>
            <person name="Faurdal D."/>
            <person name="Vuksanovic O."/>
            <person name="Mourched A.-S."/>
            <person name="Charusanti P."/>
            <person name="Shaw S."/>
            <person name="Blin K."/>
            <person name="Weber T."/>
        </authorList>
    </citation>
    <scope>NUCLEOTIDE SEQUENCE [LARGE SCALE GENOMIC DNA]</scope>
    <source>
        <strain evidence="1 2">NBC_00319</strain>
    </source>
</reference>
<accession>A0AAU4JZZ3</accession>
<organism evidence="1 2">
    <name type="scientific">Williamsia herbipolensis</name>
    <dbReference type="NCBI Taxonomy" id="1603258"/>
    <lineage>
        <taxon>Bacteria</taxon>
        <taxon>Bacillati</taxon>
        <taxon>Actinomycetota</taxon>
        <taxon>Actinomycetes</taxon>
        <taxon>Mycobacteriales</taxon>
        <taxon>Nocardiaceae</taxon>
        <taxon>Williamsia</taxon>
    </lineage>
</organism>
<sequence>MTSPANCIRNEARVAQLILRDAAGNDAIVIDVLGPGAGDQGIQVLQGIKNLYHVPREVLIESGAYEEGGQIGDYPRVLPRKAEMTIRSRARTQADLELVETLLWSTLSTRWHCYWRQFDSAGDWRETKVQLAKTPDHLGDNIIGQDCHADWKVELLSGDPFWYSETLEHEIIRGRDMTKVAGTTNTWTCDIPWANPADERCYPQWASRLMTTLERWTLPDADGVYSTYNAPTAALIGKPVRHTLPDMDAAVARFLVDTYPTRPLLRVQNRSQQWARMKAEDFAFWLEPSTPVERTVTVTLVGGTDDSGITAFLPQRWDRPMGGQVLPLPIRPQYPSASLYPGANLFPGGVDA</sequence>
<keyword evidence="2" id="KW-1185">Reference proteome</keyword>
<evidence type="ECO:0008006" key="3">
    <source>
        <dbReference type="Google" id="ProtNLM"/>
    </source>
</evidence>
<name>A0AAU4JZZ3_9NOCA</name>
<gene>
    <name evidence="1" type="ORF">OG579_17135</name>
</gene>
<evidence type="ECO:0000313" key="1">
    <source>
        <dbReference type="EMBL" id="WUM19412.1"/>
    </source>
</evidence>
<dbReference type="RefSeq" id="WP_328856921.1">
    <property type="nucleotide sequence ID" value="NZ_CP108021.1"/>
</dbReference>
<dbReference type="AlphaFoldDB" id="A0AAU4JZZ3"/>
<protein>
    <recommendedName>
        <fullName evidence="3">Minor tail protein</fullName>
    </recommendedName>
</protein>
<proteinExistence type="predicted"/>
<dbReference type="KEGG" id="whr:OG579_17135"/>
<evidence type="ECO:0000313" key="2">
    <source>
        <dbReference type="Proteomes" id="UP001432128"/>
    </source>
</evidence>